<dbReference type="EMBL" id="LLXI01000275">
    <property type="protein sequence ID" value="PKY43767.1"/>
    <property type="molecule type" value="Genomic_DNA"/>
</dbReference>
<feature type="compositionally biased region" description="Basic and acidic residues" evidence="1">
    <location>
        <begin position="410"/>
        <end position="442"/>
    </location>
</feature>
<accession>A0A2I1GAV7</accession>
<proteinExistence type="predicted"/>
<keyword evidence="3" id="KW-1185">Reference proteome</keyword>
<dbReference type="VEuPathDB" id="FungiDB:RhiirFUN_025389"/>
<gene>
    <name evidence="2" type="ORF">RhiirA4_541354</name>
</gene>
<feature type="compositionally biased region" description="Polar residues" evidence="1">
    <location>
        <begin position="386"/>
        <end position="409"/>
    </location>
</feature>
<dbReference type="VEuPathDB" id="FungiDB:FUN_021571"/>
<dbReference type="VEuPathDB" id="FungiDB:FUN_005231"/>
<dbReference type="OrthoDB" id="2375172at2759"/>
<dbReference type="AlphaFoldDB" id="A0A2I1GAV7"/>
<reference evidence="2 3" key="1">
    <citation type="submission" date="2015-10" db="EMBL/GenBank/DDBJ databases">
        <title>Genome analyses suggest a sexual origin of heterokaryosis in a supposedly ancient asexual fungus.</title>
        <authorList>
            <person name="Ropars J."/>
            <person name="Sedzielewska K."/>
            <person name="Noel J."/>
            <person name="Charron P."/>
            <person name="Farinelli L."/>
            <person name="Marton T."/>
            <person name="Kruger M."/>
            <person name="Pelin A."/>
            <person name="Brachmann A."/>
            <person name="Corradi N."/>
        </authorList>
    </citation>
    <scope>NUCLEOTIDE SEQUENCE [LARGE SCALE GENOMIC DNA]</scope>
    <source>
        <strain evidence="2 3">A4</strain>
    </source>
</reference>
<evidence type="ECO:0000313" key="3">
    <source>
        <dbReference type="Proteomes" id="UP000234323"/>
    </source>
</evidence>
<dbReference type="VEuPathDB" id="FungiDB:RhiirA1_471724"/>
<protein>
    <submittedName>
        <fullName evidence="2">Uncharacterized protein</fullName>
    </submittedName>
</protein>
<sequence>MATIHITCLDVDDYSHEDALELDIRENETVGNLKEKIKNKLGSDDAKSFEVLKVNSSYIDINEKLAILEDDYSISIKKVFEGGELIATEKVSESFGTGKNYIIIIKQRTPRITFKRCIDERNLVPGDKLIYEDNNKFLEGEIVIESNKLQIRCIKDGVEHNLGSFSKFIKLAIFPSVIGSKNWKNLWIELHEPKENLNWFNFRRRILSDRYNRDFEDATNRMSLLNIKSLKEDTLHDSVTPSRQTEDTTKVNTKGNVFVEPLIKMENDETDVAYNNIRLGVPNVSINNSVKHVSDFFSVNGDFSHGISDNTHDNIDQIYNLLVEKKSEIDNILKSQPVYFIGPCFHEFNDFPSITCWATKSLSSEILEQLGELFDQKFRVVSQMMETTDNGSSDNMASEGTSGDSTNNKKTSESKDFERRKNNKDDEEKDGDSHGNGDDNNEKYGPNTNSKKKRFINISSISFADHGTNSQEFTINVEFHAKIDHDEDSGARRLSIHINVTGCKLSKLLSQNCDQLSQLGYGYSLETVKIGISPTKVDGNRKELFVEKAFYPKEKDLKVTITEAKDKQVVGEVGTSSKLGIQGKISNNNTVNYDEMQLRTFGGHTNGTHWVYEKKSNNILHSFAPGLHSCEWLLMENMHGFRVKITQVLCFEFTDTWANLFRKPKLVKCPKISHTLEIIFNNLEDFNEKFARLQYFHRGADDIIHDVKKNIMPNPTKTESDIINIERSLVDENQKD</sequence>
<feature type="region of interest" description="Disordered" evidence="1">
    <location>
        <begin position="386"/>
        <end position="451"/>
    </location>
</feature>
<name>A0A2I1GAV7_9GLOM</name>
<evidence type="ECO:0000313" key="2">
    <source>
        <dbReference type="EMBL" id="PKY43767.1"/>
    </source>
</evidence>
<dbReference type="Proteomes" id="UP000234323">
    <property type="component" value="Unassembled WGS sequence"/>
</dbReference>
<evidence type="ECO:0000256" key="1">
    <source>
        <dbReference type="SAM" id="MobiDB-lite"/>
    </source>
</evidence>
<comment type="caution">
    <text evidence="2">The sequence shown here is derived from an EMBL/GenBank/DDBJ whole genome shotgun (WGS) entry which is preliminary data.</text>
</comment>
<organism evidence="2 3">
    <name type="scientific">Rhizophagus irregularis</name>
    <dbReference type="NCBI Taxonomy" id="588596"/>
    <lineage>
        <taxon>Eukaryota</taxon>
        <taxon>Fungi</taxon>
        <taxon>Fungi incertae sedis</taxon>
        <taxon>Mucoromycota</taxon>
        <taxon>Glomeromycotina</taxon>
        <taxon>Glomeromycetes</taxon>
        <taxon>Glomerales</taxon>
        <taxon>Glomeraceae</taxon>
        <taxon>Rhizophagus</taxon>
    </lineage>
</organism>